<dbReference type="SMART" id="SM00530">
    <property type="entry name" value="HTH_XRE"/>
    <property type="match status" value="1"/>
</dbReference>
<dbReference type="InterPro" id="IPR015927">
    <property type="entry name" value="Peptidase_S24_S26A/B/C"/>
</dbReference>
<sequence>MHYPATRNRVAAPHILCNYALTSATGNIHVNNANAADILQKNIKYLMEKAGIASVTELARHLKMQQSTLHRMLTGEVRDPKYTTLSNIAAFFSISPVDLIERDLQYTEAAPAKANNAAWPFHARSVPVLGNTQLGHGGYWNDMEYPAGGGDGYLRWPSCDEDVYALKCVGDSMMPRIKEGEFVIIEPNHHYHPGDEVLVVTHGGEVMVKTFLFERDGYYHLLPVNEDHAPIRIAKSDVAKIQYVAGIAKSTLWVP</sequence>
<organism evidence="5 6">
    <name type="scientific">Tenebrionibacter intestinalis</name>
    <dbReference type="NCBI Taxonomy" id="2799638"/>
    <lineage>
        <taxon>Bacteria</taxon>
        <taxon>Pseudomonadati</taxon>
        <taxon>Pseudomonadota</taxon>
        <taxon>Gammaproteobacteria</taxon>
        <taxon>Enterobacterales</taxon>
        <taxon>Enterobacteriaceae</taxon>
        <taxon>Tenebrionibacter/Tenebrionicola group</taxon>
        <taxon>Tenebrionibacter</taxon>
    </lineage>
</organism>
<name>A0A8K0V9D5_9ENTR</name>
<accession>A0A8K0V9D5</accession>
<dbReference type="SUPFAM" id="SSF47413">
    <property type="entry name" value="lambda repressor-like DNA-binding domains"/>
    <property type="match status" value="1"/>
</dbReference>
<reference evidence="5" key="1">
    <citation type="submission" date="2021-01" db="EMBL/GenBank/DDBJ databases">
        <title>Intestinitalea alba gen. nov., sp. nov., a novel genus of the family Enterobacteriaceae, isolated from the gut of the plastic-eating mealworm Tenebrio molitor L.</title>
        <authorList>
            <person name="Yang Y."/>
        </authorList>
    </citation>
    <scope>NUCLEOTIDE SEQUENCE</scope>
    <source>
        <strain evidence="5">BIT-L3</strain>
    </source>
</reference>
<dbReference type="InterPro" id="IPR001387">
    <property type="entry name" value="Cro/C1-type_HTH"/>
</dbReference>
<dbReference type="Pfam" id="PF00717">
    <property type="entry name" value="Peptidase_S24"/>
    <property type="match status" value="1"/>
</dbReference>
<dbReference type="PANTHER" id="PTHR40661:SF3">
    <property type="entry name" value="FELS-1 PROPHAGE TRANSCRIPTIONAL REGULATOR"/>
    <property type="match status" value="1"/>
</dbReference>
<keyword evidence="2" id="KW-0238">DNA-binding</keyword>
<keyword evidence="3" id="KW-0804">Transcription</keyword>
<dbReference type="Gene3D" id="2.10.109.10">
    <property type="entry name" value="Umud Fragment, subunit A"/>
    <property type="match status" value="1"/>
</dbReference>
<evidence type="ECO:0000256" key="3">
    <source>
        <dbReference type="ARBA" id="ARBA00023163"/>
    </source>
</evidence>
<dbReference type="CDD" id="cd00093">
    <property type="entry name" value="HTH_XRE"/>
    <property type="match status" value="1"/>
</dbReference>
<dbReference type="GO" id="GO:0003677">
    <property type="term" value="F:DNA binding"/>
    <property type="evidence" value="ECO:0007669"/>
    <property type="project" value="UniProtKB-KW"/>
</dbReference>
<dbReference type="EMBL" id="JAEPBH010000045">
    <property type="protein sequence ID" value="MBK4716590.1"/>
    <property type="molecule type" value="Genomic_DNA"/>
</dbReference>
<dbReference type="Pfam" id="PF13443">
    <property type="entry name" value="HTH_26"/>
    <property type="match status" value="1"/>
</dbReference>
<keyword evidence="6" id="KW-1185">Reference proteome</keyword>
<dbReference type="PANTHER" id="PTHR40661">
    <property type="match status" value="1"/>
</dbReference>
<keyword evidence="1" id="KW-0805">Transcription regulation</keyword>
<evidence type="ECO:0000259" key="4">
    <source>
        <dbReference type="PROSITE" id="PS50943"/>
    </source>
</evidence>
<protein>
    <submittedName>
        <fullName evidence="5">Helix-turn-helix transcriptional regulator</fullName>
    </submittedName>
</protein>
<feature type="domain" description="HTH cro/C1-type" evidence="4">
    <location>
        <begin position="43"/>
        <end position="99"/>
    </location>
</feature>
<dbReference type="Gene3D" id="1.10.260.40">
    <property type="entry name" value="lambda repressor-like DNA-binding domains"/>
    <property type="match status" value="1"/>
</dbReference>
<dbReference type="AlphaFoldDB" id="A0A8K0V9D5"/>
<dbReference type="PROSITE" id="PS50943">
    <property type="entry name" value="HTH_CROC1"/>
    <property type="match status" value="1"/>
</dbReference>
<evidence type="ECO:0000256" key="2">
    <source>
        <dbReference type="ARBA" id="ARBA00023125"/>
    </source>
</evidence>
<evidence type="ECO:0000256" key="1">
    <source>
        <dbReference type="ARBA" id="ARBA00023015"/>
    </source>
</evidence>
<evidence type="ECO:0000313" key="5">
    <source>
        <dbReference type="EMBL" id="MBK4716590.1"/>
    </source>
</evidence>
<dbReference type="InterPro" id="IPR036286">
    <property type="entry name" value="LexA/Signal_pep-like_sf"/>
</dbReference>
<gene>
    <name evidence="5" type="ORF">JJB97_14885</name>
</gene>
<proteinExistence type="predicted"/>
<comment type="caution">
    <text evidence="5">The sequence shown here is derived from an EMBL/GenBank/DDBJ whole genome shotgun (WGS) entry which is preliminary data.</text>
</comment>
<dbReference type="SUPFAM" id="SSF51306">
    <property type="entry name" value="LexA/Signal peptidase"/>
    <property type="match status" value="1"/>
</dbReference>
<dbReference type="Proteomes" id="UP000659047">
    <property type="component" value="Unassembled WGS sequence"/>
</dbReference>
<dbReference type="CDD" id="cd06529">
    <property type="entry name" value="S24_LexA-like"/>
    <property type="match status" value="1"/>
</dbReference>
<evidence type="ECO:0000313" key="6">
    <source>
        <dbReference type="Proteomes" id="UP000659047"/>
    </source>
</evidence>
<dbReference type="InterPro" id="IPR039418">
    <property type="entry name" value="LexA-like"/>
</dbReference>
<dbReference type="InterPro" id="IPR010982">
    <property type="entry name" value="Lambda_DNA-bd_dom_sf"/>
</dbReference>